<keyword evidence="3 5" id="KW-0443">Lipid metabolism</keyword>
<dbReference type="GO" id="GO:0016042">
    <property type="term" value="P:lipid catabolic process"/>
    <property type="evidence" value="ECO:0007669"/>
    <property type="project" value="UniProtKB-KW"/>
</dbReference>
<evidence type="ECO:0000256" key="3">
    <source>
        <dbReference type="ARBA" id="ARBA00023098"/>
    </source>
</evidence>
<organism evidence="7 8">
    <name type="scientific">Senna tora</name>
    <dbReference type="NCBI Taxonomy" id="362788"/>
    <lineage>
        <taxon>Eukaryota</taxon>
        <taxon>Viridiplantae</taxon>
        <taxon>Streptophyta</taxon>
        <taxon>Embryophyta</taxon>
        <taxon>Tracheophyta</taxon>
        <taxon>Spermatophyta</taxon>
        <taxon>Magnoliopsida</taxon>
        <taxon>eudicotyledons</taxon>
        <taxon>Gunneridae</taxon>
        <taxon>Pentapetalae</taxon>
        <taxon>rosids</taxon>
        <taxon>fabids</taxon>
        <taxon>Fabales</taxon>
        <taxon>Fabaceae</taxon>
        <taxon>Caesalpinioideae</taxon>
        <taxon>Cassia clade</taxon>
        <taxon>Senna</taxon>
    </lineage>
</organism>
<keyword evidence="5" id="KW-0378">Hydrolase</keyword>
<sequence length="276" mass="30839">MKVRKALSGPKYDGKYLHSLLQDQLQHTKLHQTLTNVVIPTFDIKNLQPTIFSSFKVKKKPEMDALLSDIGIATSAAPTYLPAHHFETKDDKGNVVREFDLIDGGVAANNPFRSHESGVAPTQYDRFLVISLGTGNHKLEKKFGAEEAAEWGILNWLSYDGSTPLIDAFSEASADMVDFHLASIFRALYSEENYLRIQDDTLSGDLASVDITTEKNLNGLVTIGENLLKKPVSRVNFQTGVYEVAKEETNADALKRFAKQLSEEKWLRKSRAHQKA</sequence>
<dbReference type="PANTHER" id="PTHR32176">
    <property type="entry name" value="XYLOSE ISOMERASE"/>
    <property type="match status" value="1"/>
</dbReference>
<comment type="caution">
    <text evidence="7">The sequence shown here is derived from an EMBL/GenBank/DDBJ whole genome shotgun (WGS) entry which is preliminary data.</text>
</comment>
<feature type="domain" description="PNPLA" evidence="6">
    <location>
        <begin position="1"/>
        <end position="116"/>
    </location>
</feature>
<protein>
    <recommendedName>
        <fullName evidence="5">Patatin</fullName>
        <ecNumber evidence="5">3.1.1.-</ecNumber>
    </recommendedName>
</protein>
<evidence type="ECO:0000256" key="5">
    <source>
        <dbReference type="RuleBase" id="RU361262"/>
    </source>
</evidence>
<dbReference type="Gene3D" id="3.40.1090.10">
    <property type="entry name" value="Cytosolic phospholipase A2 catalytic domain"/>
    <property type="match status" value="1"/>
</dbReference>
<dbReference type="EMBL" id="JAAIUW010000001">
    <property type="protein sequence ID" value="KAF7843539.1"/>
    <property type="molecule type" value="Genomic_DNA"/>
</dbReference>
<evidence type="ECO:0000259" key="6">
    <source>
        <dbReference type="PROSITE" id="PS51635"/>
    </source>
</evidence>
<evidence type="ECO:0000256" key="4">
    <source>
        <dbReference type="PROSITE-ProRule" id="PRU01161"/>
    </source>
</evidence>
<dbReference type="GO" id="GO:0004620">
    <property type="term" value="F:phospholipase activity"/>
    <property type="evidence" value="ECO:0007669"/>
    <property type="project" value="TreeGrafter"/>
</dbReference>
<dbReference type="SUPFAM" id="SSF52151">
    <property type="entry name" value="FabD/lysophospholipase-like"/>
    <property type="match status" value="1"/>
</dbReference>
<dbReference type="OrthoDB" id="1658288at2759"/>
<comment type="similarity">
    <text evidence="1 5">Belongs to the patatin family.</text>
</comment>
<dbReference type="Proteomes" id="UP000634136">
    <property type="component" value="Unassembled WGS sequence"/>
</dbReference>
<name>A0A835CIH1_9FABA</name>
<accession>A0A835CIH1</accession>
<dbReference type="PANTHER" id="PTHR32176:SF109">
    <property type="entry name" value="PATATIN-LIKE PROTEIN 2"/>
    <property type="match status" value="1"/>
</dbReference>
<dbReference type="PROSITE" id="PS51635">
    <property type="entry name" value="PNPLA"/>
    <property type="match status" value="1"/>
</dbReference>
<gene>
    <name evidence="7" type="ORF">G2W53_000444</name>
</gene>
<comment type="caution">
    <text evidence="4">Lacks conserved residue(s) required for the propagation of feature annotation.</text>
</comment>
<dbReference type="AlphaFoldDB" id="A0A835CIH1"/>
<dbReference type="InterPro" id="IPR002641">
    <property type="entry name" value="PNPLA_dom"/>
</dbReference>
<evidence type="ECO:0000313" key="8">
    <source>
        <dbReference type="Proteomes" id="UP000634136"/>
    </source>
</evidence>
<feature type="short sequence motif" description="DGA/G" evidence="4">
    <location>
        <begin position="103"/>
        <end position="105"/>
    </location>
</feature>
<reference evidence="7" key="1">
    <citation type="submission" date="2020-09" db="EMBL/GenBank/DDBJ databases">
        <title>Genome-Enabled Discovery of Anthraquinone Biosynthesis in Senna tora.</title>
        <authorList>
            <person name="Kang S.-H."/>
            <person name="Pandey R.P."/>
            <person name="Lee C.-M."/>
            <person name="Sim J.-S."/>
            <person name="Jeong J.-T."/>
            <person name="Choi B.-S."/>
            <person name="Jung M."/>
            <person name="Ginzburg D."/>
            <person name="Zhao K."/>
            <person name="Won S.Y."/>
            <person name="Oh T.-J."/>
            <person name="Yu Y."/>
            <person name="Kim N.-H."/>
            <person name="Lee O.R."/>
            <person name="Lee T.-H."/>
            <person name="Bashyal P."/>
            <person name="Kim T.-S."/>
            <person name="Lee W.-H."/>
            <person name="Kawkins C."/>
            <person name="Kim C.-K."/>
            <person name="Kim J.S."/>
            <person name="Ahn B.O."/>
            <person name="Rhee S.Y."/>
            <person name="Sohng J.K."/>
        </authorList>
    </citation>
    <scope>NUCLEOTIDE SEQUENCE</scope>
    <source>
        <tissue evidence="7">Leaf</tissue>
    </source>
</reference>
<comment type="function">
    <text evidence="5">Lipolytic acyl hydrolase (LAH).</text>
</comment>
<evidence type="ECO:0000313" key="7">
    <source>
        <dbReference type="EMBL" id="KAF7843539.1"/>
    </source>
</evidence>
<dbReference type="Pfam" id="PF01734">
    <property type="entry name" value="Patatin"/>
    <property type="match status" value="1"/>
</dbReference>
<dbReference type="InterPro" id="IPR016035">
    <property type="entry name" value="Acyl_Trfase/lysoPLipase"/>
</dbReference>
<keyword evidence="2 5" id="KW-0442">Lipid degradation</keyword>
<keyword evidence="8" id="KW-1185">Reference proteome</keyword>
<dbReference type="GO" id="GO:0047372">
    <property type="term" value="F:monoacylglycerol lipase activity"/>
    <property type="evidence" value="ECO:0007669"/>
    <property type="project" value="TreeGrafter"/>
</dbReference>
<proteinExistence type="inferred from homology"/>
<evidence type="ECO:0000256" key="1">
    <source>
        <dbReference type="ARBA" id="ARBA00010240"/>
    </source>
</evidence>
<comment type="domain">
    <text evidence="5">The nitrogen atoms of the two glycine residues in the GGXR motif define the oxyanion hole, and stabilize the oxyanion that forms during the nucleophilic attack by the catalytic serine during substrate cleavage.</text>
</comment>
<dbReference type="EC" id="3.1.1.-" evidence="5"/>
<evidence type="ECO:0000256" key="2">
    <source>
        <dbReference type="ARBA" id="ARBA00022963"/>
    </source>
</evidence>